<dbReference type="PROSITE" id="PS00092">
    <property type="entry name" value="N6_MTASE"/>
    <property type="match status" value="1"/>
</dbReference>
<dbReference type="InterPro" id="IPR050953">
    <property type="entry name" value="N4_N6_ade-DNA_methylase"/>
</dbReference>
<dbReference type="Pfam" id="PF07669">
    <property type="entry name" value="Eco57I"/>
    <property type="match status" value="1"/>
</dbReference>
<dbReference type="PRINTS" id="PR00507">
    <property type="entry name" value="N12N6MTFRASE"/>
</dbReference>
<evidence type="ECO:0000256" key="1">
    <source>
        <dbReference type="ARBA" id="ARBA00006594"/>
    </source>
</evidence>
<keyword evidence="5" id="KW-0949">S-adenosyl-L-methionine</keyword>
<evidence type="ECO:0000256" key="2">
    <source>
        <dbReference type="ARBA" id="ARBA00011900"/>
    </source>
</evidence>
<evidence type="ECO:0000256" key="4">
    <source>
        <dbReference type="ARBA" id="ARBA00022679"/>
    </source>
</evidence>
<dbReference type="InterPro" id="IPR029063">
    <property type="entry name" value="SAM-dependent_MTases_sf"/>
</dbReference>
<evidence type="ECO:0000256" key="5">
    <source>
        <dbReference type="ARBA" id="ARBA00022691"/>
    </source>
</evidence>
<reference evidence="8 9" key="1">
    <citation type="submission" date="2017-03" db="EMBL/GenBank/DDBJ databases">
        <authorList>
            <person name="Safronova V.I."/>
            <person name="Sazanova A.L."/>
            <person name="Chirak E.R."/>
        </authorList>
    </citation>
    <scope>NUCLEOTIDE SEQUENCE [LARGE SCALE GENOMIC DNA]</scope>
    <source>
        <strain evidence="8 9">Tri-43</strain>
    </source>
</reference>
<evidence type="ECO:0000256" key="6">
    <source>
        <dbReference type="ARBA" id="ARBA00047942"/>
    </source>
</evidence>
<dbReference type="AlphaFoldDB" id="A0A4Q1U9Y5"/>
<dbReference type="Proteomes" id="UP000290767">
    <property type="component" value="Unassembled WGS sequence"/>
</dbReference>
<dbReference type="InterPro" id="IPR002052">
    <property type="entry name" value="DNA_methylase_N6_adenine_CS"/>
</dbReference>
<dbReference type="PANTHER" id="PTHR33841">
    <property type="entry name" value="DNA METHYLTRANSFERASE YEEA-RELATED"/>
    <property type="match status" value="1"/>
</dbReference>
<dbReference type="EC" id="2.1.1.72" evidence="2"/>
<dbReference type="GO" id="GO:0003676">
    <property type="term" value="F:nucleic acid binding"/>
    <property type="evidence" value="ECO:0007669"/>
    <property type="project" value="InterPro"/>
</dbReference>
<comment type="similarity">
    <text evidence="1">Belongs to the N(4)/N(6)-methyltransferase family.</text>
</comment>
<keyword evidence="4" id="KW-0808">Transferase</keyword>
<keyword evidence="3" id="KW-0489">Methyltransferase</keyword>
<comment type="caution">
    <text evidence="8">The sequence shown here is derived from an EMBL/GenBank/DDBJ whole genome shotgun (WGS) entry which is preliminary data.</text>
</comment>
<sequence length="499" mass="56018">MELHAAIEQLHDRCAIYTSAPTAARLLDLIDWTPTTDLSQAVLLEPCAGEGAILLEAVRRLIRSFHSHGQTASLATLKPRIKSFELHAGAAATVRRFLRALLVEENLGPHLADQLVLEWVAERDFLLEKPGRATHVAANPPYVRWKNLPPILADIYREALPTMSTRGDLSVAFLNRMQEWAEDGGSIAALTSDRWMFAQYGDAFVENSKSRGWTITVADERPSDPFLRTVGAYSAIVVLTKSDRSIHRVSSNRREKARAIQRELLARHGSLFEAGCVVRVGPALGAGRTFILEPEQAAEVEDELIRPFLERRDLTDPVVETTRLRVVVPYDRCGMLIDPAQWPGFAAWIEGHKEALGKRSHFREKGEYWRTIDAVPALWSENPKLLMPELCNKPFVTLDRTTAIPTHSIYAIWPGEWPVEVLQRVLNGGLLELTAKAEAPALKQGWMRFYKRFLLKTPLPKWSHLSSEDRSGLAGDNCLQFDKIFERLFGFTPGATLVP</sequence>
<dbReference type="SUPFAM" id="SSF53335">
    <property type="entry name" value="S-adenosyl-L-methionine-dependent methyltransferases"/>
    <property type="match status" value="1"/>
</dbReference>
<evidence type="ECO:0000313" key="8">
    <source>
        <dbReference type="EMBL" id="RXT28712.1"/>
    </source>
</evidence>
<name>A0A4Q1U9Y5_RHILE</name>
<dbReference type="PANTHER" id="PTHR33841:SF5">
    <property type="entry name" value="DNA METHYLASE (MODIFICATION METHYLASE) (METHYLTRANSFERASE)-RELATED"/>
    <property type="match status" value="1"/>
</dbReference>
<accession>A0A4Q1U9Y5</accession>
<feature type="domain" description="Type II methyltransferase M.TaqI-like" evidence="7">
    <location>
        <begin position="136"/>
        <end position="204"/>
    </location>
</feature>
<dbReference type="EMBL" id="MZMU01000003">
    <property type="protein sequence ID" value="RXT28712.1"/>
    <property type="molecule type" value="Genomic_DNA"/>
</dbReference>
<organism evidence="8 9">
    <name type="scientific">Rhizobium leguminosarum</name>
    <dbReference type="NCBI Taxonomy" id="384"/>
    <lineage>
        <taxon>Bacteria</taxon>
        <taxon>Pseudomonadati</taxon>
        <taxon>Pseudomonadota</taxon>
        <taxon>Alphaproteobacteria</taxon>
        <taxon>Hyphomicrobiales</taxon>
        <taxon>Rhizobiaceae</taxon>
        <taxon>Rhizobium/Agrobacterium group</taxon>
        <taxon>Rhizobium</taxon>
    </lineage>
</organism>
<dbReference type="InterPro" id="IPR011639">
    <property type="entry name" value="MethylTrfase_TaqI-like_dom"/>
</dbReference>
<dbReference type="GO" id="GO:0009007">
    <property type="term" value="F:site-specific DNA-methyltransferase (adenine-specific) activity"/>
    <property type="evidence" value="ECO:0007669"/>
    <property type="project" value="UniProtKB-EC"/>
</dbReference>
<dbReference type="Gene3D" id="3.40.50.150">
    <property type="entry name" value="Vaccinia Virus protein VP39"/>
    <property type="match status" value="1"/>
</dbReference>
<gene>
    <name evidence="8" type="ORF">B5P46_08030</name>
</gene>
<evidence type="ECO:0000313" key="9">
    <source>
        <dbReference type="Proteomes" id="UP000290767"/>
    </source>
</evidence>
<proteinExistence type="inferred from homology"/>
<dbReference type="GO" id="GO:0032259">
    <property type="term" value="P:methylation"/>
    <property type="evidence" value="ECO:0007669"/>
    <property type="project" value="UniProtKB-KW"/>
</dbReference>
<dbReference type="RefSeq" id="WP_129418226.1">
    <property type="nucleotide sequence ID" value="NZ_MZMU01000003.1"/>
</dbReference>
<protein>
    <recommendedName>
        <fullName evidence="2">site-specific DNA-methyltransferase (adenine-specific)</fullName>
        <ecNumber evidence="2">2.1.1.72</ecNumber>
    </recommendedName>
</protein>
<dbReference type="GO" id="GO:0006304">
    <property type="term" value="P:DNA modification"/>
    <property type="evidence" value="ECO:0007669"/>
    <property type="project" value="InterPro"/>
</dbReference>
<evidence type="ECO:0000259" key="7">
    <source>
        <dbReference type="Pfam" id="PF07669"/>
    </source>
</evidence>
<comment type="catalytic activity">
    <reaction evidence="6">
        <text>a 2'-deoxyadenosine in DNA + S-adenosyl-L-methionine = an N(6)-methyl-2'-deoxyadenosine in DNA + S-adenosyl-L-homocysteine + H(+)</text>
        <dbReference type="Rhea" id="RHEA:15197"/>
        <dbReference type="Rhea" id="RHEA-COMP:12418"/>
        <dbReference type="Rhea" id="RHEA-COMP:12419"/>
        <dbReference type="ChEBI" id="CHEBI:15378"/>
        <dbReference type="ChEBI" id="CHEBI:57856"/>
        <dbReference type="ChEBI" id="CHEBI:59789"/>
        <dbReference type="ChEBI" id="CHEBI:90615"/>
        <dbReference type="ChEBI" id="CHEBI:90616"/>
        <dbReference type="EC" id="2.1.1.72"/>
    </reaction>
</comment>
<evidence type="ECO:0000256" key="3">
    <source>
        <dbReference type="ARBA" id="ARBA00022603"/>
    </source>
</evidence>